<evidence type="ECO:0000313" key="2">
    <source>
        <dbReference type="Proteomes" id="UP001430953"/>
    </source>
</evidence>
<name>A0AAW2ELS5_9HYME</name>
<reference evidence="1 2" key="1">
    <citation type="submission" date="2023-03" db="EMBL/GenBank/DDBJ databases">
        <title>High recombination rates correlate with genetic variation in Cardiocondyla obscurior ants.</title>
        <authorList>
            <person name="Errbii M."/>
        </authorList>
    </citation>
    <scope>NUCLEOTIDE SEQUENCE [LARGE SCALE GENOMIC DNA]</scope>
    <source>
        <strain evidence="1">Alpha-2009</strain>
        <tissue evidence="1">Whole body</tissue>
    </source>
</reference>
<dbReference type="EMBL" id="JADYXP020000019">
    <property type="protein sequence ID" value="KAL0104679.1"/>
    <property type="molecule type" value="Genomic_DNA"/>
</dbReference>
<accession>A0AAW2ELS5</accession>
<comment type="caution">
    <text evidence="1">The sequence shown here is derived from an EMBL/GenBank/DDBJ whole genome shotgun (WGS) entry which is preliminary data.</text>
</comment>
<organism evidence="1 2">
    <name type="scientific">Cardiocondyla obscurior</name>
    <dbReference type="NCBI Taxonomy" id="286306"/>
    <lineage>
        <taxon>Eukaryota</taxon>
        <taxon>Metazoa</taxon>
        <taxon>Ecdysozoa</taxon>
        <taxon>Arthropoda</taxon>
        <taxon>Hexapoda</taxon>
        <taxon>Insecta</taxon>
        <taxon>Pterygota</taxon>
        <taxon>Neoptera</taxon>
        <taxon>Endopterygota</taxon>
        <taxon>Hymenoptera</taxon>
        <taxon>Apocrita</taxon>
        <taxon>Aculeata</taxon>
        <taxon>Formicoidea</taxon>
        <taxon>Formicidae</taxon>
        <taxon>Myrmicinae</taxon>
        <taxon>Cardiocondyla</taxon>
    </lineage>
</organism>
<gene>
    <name evidence="1" type="ORF">PUN28_016372</name>
</gene>
<dbReference type="AlphaFoldDB" id="A0AAW2ELS5"/>
<dbReference type="Proteomes" id="UP001430953">
    <property type="component" value="Unassembled WGS sequence"/>
</dbReference>
<protein>
    <submittedName>
        <fullName evidence="1">Uncharacterized protein</fullName>
    </submittedName>
</protein>
<evidence type="ECO:0000313" key="1">
    <source>
        <dbReference type="EMBL" id="KAL0104679.1"/>
    </source>
</evidence>
<keyword evidence="2" id="KW-1185">Reference proteome</keyword>
<sequence length="62" mass="7285">MAVYLPVDEKLSDYHFDRTWEASQTPYKYKFVISAESRKDKKAKVKKKFFSVPSGLHDVEKS</sequence>
<proteinExistence type="predicted"/>